<feature type="chain" id="PRO_5002428730" evidence="1">
    <location>
        <begin position="19"/>
        <end position="465"/>
    </location>
</feature>
<evidence type="ECO:0000313" key="4">
    <source>
        <dbReference type="Proteomes" id="UP000032900"/>
    </source>
</evidence>
<keyword evidence="4" id="KW-1185">Reference proteome</keyword>
<dbReference type="PANTHER" id="PTHR42852">
    <property type="entry name" value="THIOL:DISULFIDE INTERCHANGE PROTEIN DSBE"/>
    <property type="match status" value="1"/>
</dbReference>
<dbReference type="InterPro" id="IPR000866">
    <property type="entry name" value="AhpC/TSA"/>
</dbReference>
<organism evidence="3 4">
    <name type="scientific">Geofilum rubicundum JCM 15548</name>
    <dbReference type="NCBI Taxonomy" id="1236989"/>
    <lineage>
        <taxon>Bacteria</taxon>
        <taxon>Pseudomonadati</taxon>
        <taxon>Bacteroidota</taxon>
        <taxon>Bacteroidia</taxon>
        <taxon>Marinilabiliales</taxon>
        <taxon>Marinilabiliaceae</taxon>
        <taxon>Geofilum</taxon>
    </lineage>
</organism>
<sequence>MKQYPLILFMWLCSFACAAGKSNIQNTITGIFPPLANQEITLESFDGFNTYTIDKCRVDENGRFTLNFSACEYGMGYLMAEDNQSFIVILAEENLVLKGELLSQPETIEIVKGKENRLFGQYASEHPRREQALSAWVYLERIYRMDSLFAVEKTPVKAIGKEKQRIQEEDSAFLAGLDPQSYVSWFLPVRKLVSSVPVIAQYRTEEIPASIAAFRNMDYTDAKLYKSGLLREAIESHFWLIENSGRSLDSVYVEIKISIDAMIENLAADEEKLNEITDVLFKLLESRSLFEASEYLALKVLNEVACTVNDDLAAQLESYRTMKIGNTAPDISFEGGVLRNGQPVTIPGHLSEVEAAYKVVVFGSAHCPLCVDELSKITELYAKWESQGVEVVFVSLDAEKNDFVNFSAGFPFISFSDYKNWDTQAAMDYHVFATPTMFVLDQEQKIVLRPHSVRQLDAWVDWNHF</sequence>
<dbReference type="OrthoDB" id="1114096at2"/>
<evidence type="ECO:0000256" key="1">
    <source>
        <dbReference type="SAM" id="SignalP"/>
    </source>
</evidence>
<feature type="domain" description="Thioredoxin" evidence="2">
    <location>
        <begin position="322"/>
        <end position="465"/>
    </location>
</feature>
<dbReference type="CDD" id="cd02966">
    <property type="entry name" value="TlpA_like_family"/>
    <property type="match status" value="1"/>
</dbReference>
<protein>
    <submittedName>
        <fullName evidence="3">Thiol:disulfide interchange protein TlpA</fullName>
    </submittedName>
</protein>
<dbReference type="Pfam" id="PF00578">
    <property type="entry name" value="AhpC-TSA"/>
    <property type="match status" value="1"/>
</dbReference>
<feature type="signal peptide" evidence="1">
    <location>
        <begin position="1"/>
        <end position="18"/>
    </location>
</feature>
<dbReference type="InterPro" id="IPR036249">
    <property type="entry name" value="Thioredoxin-like_sf"/>
</dbReference>
<dbReference type="PANTHER" id="PTHR42852:SF13">
    <property type="entry name" value="PROTEIN DIPZ"/>
    <property type="match status" value="1"/>
</dbReference>
<accession>A0A0E9M1G5</accession>
<proteinExistence type="predicted"/>
<gene>
    <name evidence="3" type="ORF">JCM15548_14026</name>
</gene>
<dbReference type="GO" id="GO:0016491">
    <property type="term" value="F:oxidoreductase activity"/>
    <property type="evidence" value="ECO:0007669"/>
    <property type="project" value="InterPro"/>
</dbReference>
<dbReference type="Pfam" id="PF14289">
    <property type="entry name" value="DUF4369"/>
    <property type="match status" value="1"/>
</dbReference>
<evidence type="ECO:0000313" key="3">
    <source>
        <dbReference type="EMBL" id="GAO31642.1"/>
    </source>
</evidence>
<comment type="caution">
    <text evidence="3">The sequence shown here is derived from an EMBL/GenBank/DDBJ whole genome shotgun (WGS) entry which is preliminary data.</text>
</comment>
<dbReference type="AlphaFoldDB" id="A0A0E9M1G5"/>
<dbReference type="Gene3D" id="3.40.30.10">
    <property type="entry name" value="Glutaredoxin"/>
    <property type="match status" value="1"/>
</dbReference>
<name>A0A0E9M1G5_9BACT</name>
<dbReference type="EMBL" id="BAZW01000055">
    <property type="protein sequence ID" value="GAO31642.1"/>
    <property type="molecule type" value="Genomic_DNA"/>
</dbReference>
<keyword evidence="1" id="KW-0732">Signal</keyword>
<evidence type="ECO:0000259" key="2">
    <source>
        <dbReference type="PROSITE" id="PS51352"/>
    </source>
</evidence>
<dbReference type="SUPFAM" id="SSF52833">
    <property type="entry name" value="Thioredoxin-like"/>
    <property type="match status" value="1"/>
</dbReference>
<dbReference type="STRING" id="1236989.JCM15548_14026"/>
<dbReference type="InterPro" id="IPR050553">
    <property type="entry name" value="Thioredoxin_ResA/DsbE_sf"/>
</dbReference>
<dbReference type="PROSITE" id="PS51352">
    <property type="entry name" value="THIOREDOXIN_2"/>
    <property type="match status" value="1"/>
</dbReference>
<dbReference type="RefSeq" id="WP_062127868.1">
    <property type="nucleotide sequence ID" value="NZ_BAZW01000055.1"/>
</dbReference>
<dbReference type="InterPro" id="IPR025380">
    <property type="entry name" value="DUF4369"/>
</dbReference>
<reference evidence="3 4" key="1">
    <citation type="journal article" date="2015" name="Microbes Environ.">
        <title>Distribution and evolution of nitrogen fixation genes in the phylum bacteroidetes.</title>
        <authorList>
            <person name="Inoue J."/>
            <person name="Oshima K."/>
            <person name="Suda W."/>
            <person name="Sakamoto M."/>
            <person name="Iino T."/>
            <person name="Noda S."/>
            <person name="Hongoh Y."/>
            <person name="Hattori M."/>
            <person name="Ohkuma M."/>
        </authorList>
    </citation>
    <scope>NUCLEOTIDE SEQUENCE [LARGE SCALE GENOMIC DNA]</scope>
    <source>
        <strain evidence="3">JCM 15548</strain>
    </source>
</reference>
<dbReference type="GO" id="GO:0016209">
    <property type="term" value="F:antioxidant activity"/>
    <property type="evidence" value="ECO:0007669"/>
    <property type="project" value="InterPro"/>
</dbReference>
<dbReference type="Proteomes" id="UP000032900">
    <property type="component" value="Unassembled WGS sequence"/>
</dbReference>
<dbReference type="InterPro" id="IPR013766">
    <property type="entry name" value="Thioredoxin_domain"/>
</dbReference>